<dbReference type="Gene3D" id="1.50.40.10">
    <property type="entry name" value="Mitochondrial carrier domain"/>
    <property type="match status" value="1"/>
</dbReference>
<dbReference type="Proteomes" id="UP001530315">
    <property type="component" value="Unassembled WGS sequence"/>
</dbReference>
<dbReference type="InterPro" id="IPR018108">
    <property type="entry name" value="MCP_transmembrane"/>
</dbReference>
<dbReference type="PANTHER" id="PTHR45667">
    <property type="entry name" value="S-ADENOSYLMETHIONINE MITOCHONDRIAL CARRIER PROTEIN"/>
    <property type="match status" value="1"/>
</dbReference>
<feature type="region of interest" description="Disordered" evidence="10">
    <location>
        <begin position="325"/>
        <end position="349"/>
    </location>
</feature>
<comment type="caution">
    <text evidence="11">The sequence shown here is derived from an EMBL/GenBank/DDBJ whole genome shotgun (WGS) entry which is preliminary data.</text>
</comment>
<keyword evidence="7 8" id="KW-0472">Membrane</keyword>
<dbReference type="AlphaFoldDB" id="A0ABD3MCL4"/>
<evidence type="ECO:0000313" key="11">
    <source>
        <dbReference type="EMBL" id="KAL3761533.1"/>
    </source>
</evidence>
<evidence type="ECO:0000256" key="8">
    <source>
        <dbReference type="PROSITE-ProRule" id="PRU00282"/>
    </source>
</evidence>
<dbReference type="InterPro" id="IPR023395">
    <property type="entry name" value="MCP_dom_sf"/>
</dbReference>
<dbReference type="PROSITE" id="PS50920">
    <property type="entry name" value="SOLCAR"/>
    <property type="match status" value="1"/>
</dbReference>
<evidence type="ECO:0000256" key="3">
    <source>
        <dbReference type="ARBA" id="ARBA00022448"/>
    </source>
</evidence>
<keyword evidence="12" id="KW-1185">Reference proteome</keyword>
<gene>
    <name evidence="11" type="ORF">ACHAW5_003081</name>
</gene>
<evidence type="ECO:0000256" key="7">
    <source>
        <dbReference type="ARBA" id="ARBA00023136"/>
    </source>
</evidence>
<comment type="subcellular location">
    <subcellularLocation>
        <location evidence="1">Membrane</location>
        <topology evidence="1">Multi-pass membrane protein</topology>
    </subcellularLocation>
</comment>
<dbReference type="SUPFAM" id="SSF103506">
    <property type="entry name" value="Mitochondrial carrier"/>
    <property type="match status" value="1"/>
</dbReference>
<keyword evidence="4 8" id="KW-0812">Transmembrane</keyword>
<comment type="similarity">
    <text evidence="2 9">Belongs to the mitochondrial carrier (TC 2.A.29) family.</text>
</comment>
<dbReference type="Pfam" id="PF00153">
    <property type="entry name" value="Mito_carr"/>
    <property type="match status" value="1"/>
</dbReference>
<evidence type="ECO:0000256" key="10">
    <source>
        <dbReference type="SAM" id="MobiDB-lite"/>
    </source>
</evidence>
<feature type="repeat" description="Solcar" evidence="8">
    <location>
        <begin position="93"/>
        <end position="187"/>
    </location>
</feature>
<name>A0ABD3MCL4_9STRA</name>
<accession>A0ABD3MCL4</accession>
<evidence type="ECO:0000256" key="5">
    <source>
        <dbReference type="ARBA" id="ARBA00022737"/>
    </source>
</evidence>
<evidence type="ECO:0000256" key="4">
    <source>
        <dbReference type="ARBA" id="ARBA00022692"/>
    </source>
</evidence>
<evidence type="ECO:0000256" key="9">
    <source>
        <dbReference type="RuleBase" id="RU000488"/>
    </source>
</evidence>
<reference evidence="11 12" key="1">
    <citation type="submission" date="2024-10" db="EMBL/GenBank/DDBJ databases">
        <title>Updated reference genomes for cyclostephanoid diatoms.</title>
        <authorList>
            <person name="Roberts W.R."/>
            <person name="Alverson A.J."/>
        </authorList>
    </citation>
    <scope>NUCLEOTIDE SEQUENCE [LARGE SCALE GENOMIC DNA]</scope>
    <source>
        <strain evidence="11 12">AJA276-08</strain>
    </source>
</reference>
<dbReference type="GO" id="GO:0016020">
    <property type="term" value="C:membrane"/>
    <property type="evidence" value="ECO:0007669"/>
    <property type="project" value="UniProtKB-SubCell"/>
</dbReference>
<evidence type="ECO:0000256" key="6">
    <source>
        <dbReference type="ARBA" id="ARBA00022989"/>
    </source>
</evidence>
<evidence type="ECO:0000313" key="12">
    <source>
        <dbReference type="Proteomes" id="UP001530315"/>
    </source>
</evidence>
<dbReference type="EMBL" id="JALLAZ020001850">
    <property type="protein sequence ID" value="KAL3761533.1"/>
    <property type="molecule type" value="Genomic_DNA"/>
</dbReference>
<evidence type="ECO:0000256" key="2">
    <source>
        <dbReference type="ARBA" id="ARBA00006375"/>
    </source>
</evidence>
<organism evidence="11 12">
    <name type="scientific">Stephanodiscus triporus</name>
    <dbReference type="NCBI Taxonomy" id="2934178"/>
    <lineage>
        <taxon>Eukaryota</taxon>
        <taxon>Sar</taxon>
        <taxon>Stramenopiles</taxon>
        <taxon>Ochrophyta</taxon>
        <taxon>Bacillariophyta</taxon>
        <taxon>Coscinodiscophyceae</taxon>
        <taxon>Thalassiosirophycidae</taxon>
        <taxon>Stephanodiscales</taxon>
        <taxon>Stephanodiscaceae</taxon>
        <taxon>Stephanodiscus</taxon>
    </lineage>
</organism>
<protein>
    <recommendedName>
        <fullName evidence="13">Mitochondrial carrier protein</fullName>
    </recommendedName>
</protein>
<proteinExistence type="inferred from homology"/>
<sequence length="416" mass="46865">MYSDKSQMIERGELKVIDVKKIAEEGRIDVELIYKQRPLDLAAPIVKIDRETFQKVKLYQPPAFLQYLPSAVQPLVSGQFESFRVLKSISNEQLFVASVFAGGVTEIVRAVLLYPLSTIKSRVQARKRKSLINNRRRSVRRKLRVSWLTFLHETKRGDLYAGLLPALLVSVPASGVYSGAKEVSKRVFSVAVRFQFFHNLVAASPYYSALAVNLMAAFVADIAALAIRTPADVLSLRLQVFGKTNVRSDFGNWAKDSVALLPAMIITDTPLLLSRIFLNAAITTSGENLGQYEFETITVACMCAFLTTPFDVARTRILLPTLPSEKEEDDPLNESRENRRRRLFASSRNREQRRQRVSVLITMRRIVAEGDGGVQNLFAGWFERTAFLGLGRAWFDPLKVIGYLGIRDALLLKLFD</sequence>
<keyword evidence="5" id="KW-0677">Repeat</keyword>
<keyword evidence="6" id="KW-1133">Transmembrane helix</keyword>
<evidence type="ECO:0008006" key="13">
    <source>
        <dbReference type="Google" id="ProtNLM"/>
    </source>
</evidence>
<keyword evidence="3 9" id="KW-0813">Transport</keyword>
<evidence type="ECO:0000256" key="1">
    <source>
        <dbReference type="ARBA" id="ARBA00004141"/>
    </source>
</evidence>